<gene>
    <name evidence="2" type="ORF">A3A21_01290</name>
</gene>
<keyword evidence="1" id="KW-0472">Membrane</keyword>
<keyword evidence="1" id="KW-1133">Transmembrane helix</keyword>
<comment type="caution">
    <text evidence="2">The sequence shown here is derived from an EMBL/GenBank/DDBJ whole genome shotgun (WGS) entry which is preliminary data.</text>
</comment>
<dbReference type="Proteomes" id="UP000176996">
    <property type="component" value="Unassembled WGS sequence"/>
</dbReference>
<reference evidence="2 3" key="1">
    <citation type="journal article" date="2016" name="Nat. Commun.">
        <title>Thousands of microbial genomes shed light on interconnected biogeochemical processes in an aquifer system.</title>
        <authorList>
            <person name="Anantharaman K."/>
            <person name="Brown C.T."/>
            <person name="Hug L.A."/>
            <person name="Sharon I."/>
            <person name="Castelle C.J."/>
            <person name="Probst A.J."/>
            <person name="Thomas B.C."/>
            <person name="Singh A."/>
            <person name="Wilkins M.J."/>
            <person name="Karaoz U."/>
            <person name="Brodie E.L."/>
            <person name="Williams K.H."/>
            <person name="Hubbard S.S."/>
            <person name="Banfield J.F."/>
        </authorList>
    </citation>
    <scope>NUCLEOTIDE SEQUENCE [LARGE SCALE GENOMIC DNA]</scope>
</reference>
<dbReference type="STRING" id="1798471.A3A21_01290"/>
<accession>A0A1F6BVK0</accession>
<sequence>MFLSFVIKFLGLVFLFLFFFTLQISHVFVFGRVQPNFLLILFSFFIVFLSVRGQSVLFVFSLIFFLLLIFFFSRFFFFETALLVFFSFFLFFAQKFFTGTLFADFFLTFLLLFLLFYGASSFSYLSRELFSLYALEFLYDLLLCLLIGFAFFSQEKKRFSGYVSL</sequence>
<feature type="transmembrane region" description="Helical" evidence="1">
    <location>
        <begin position="37"/>
        <end position="69"/>
    </location>
</feature>
<proteinExistence type="predicted"/>
<dbReference type="AlphaFoldDB" id="A0A1F6BVK0"/>
<name>A0A1F6BVK0_9BACT</name>
<organism evidence="2 3">
    <name type="scientific">Candidatus Jorgensenbacteria bacterium RIFCSPLOWO2_01_FULL_45_25b</name>
    <dbReference type="NCBI Taxonomy" id="1798471"/>
    <lineage>
        <taxon>Bacteria</taxon>
        <taxon>Candidatus Joergenseniibacteriota</taxon>
    </lineage>
</organism>
<evidence type="ECO:0000313" key="3">
    <source>
        <dbReference type="Proteomes" id="UP000176996"/>
    </source>
</evidence>
<evidence type="ECO:0000256" key="1">
    <source>
        <dbReference type="SAM" id="Phobius"/>
    </source>
</evidence>
<keyword evidence="1" id="KW-0812">Transmembrane</keyword>
<dbReference type="EMBL" id="MFKK01000015">
    <property type="protein sequence ID" value="OGG40984.1"/>
    <property type="molecule type" value="Genomic_DNA"/>
</dbReference>
<protein>
    <submittedName>
        <fullName evidence="2">Uncharacterized protein</fullName>
    </submittedName>
</protein>
<feature type="transmembrane region" description="Helical" evidence="1">
    <location>
        <begin position="105"/>
        <end position="124"/>
    </location>
</feature>
<evidence type="ECO:0000313" key="2">
    <source>
        <dbReference type="EMBL" id="OGG40984.1"/>
    </source>
</evidence>
<feature type="transmembrane region" description="Helical" evidence="1">
    <location>
        <begin position="130"/>
        <end position="152"/>
    </location>
</feature>
<feature type="transmembrane region" description="Helical" evidence="1">
    <location>
        <begin position="6"/>
        <end position="30"/>
    </location>
</feature>